<reference evidence="2" key="1">
    <citation type="submission" date="2016-03" db="EMBL/GenBank/DDBJ databases">
        <authorList>
            <person name="Ploux O."/>
        </authorList>
    </citation>
    <scope>NUCLEOTIDE SEQUENCE [LARGE SCALE GENOMIC DNA]</scope>
</reference>
<dbReference type="GeneID" id="29125063"/>
<proteinExistence type="predicted"/>
<dbReference type="RefSeq" id="YP_009301155.1">
    <property type="nucleotide sequence ID" value="NC_031230.1"/>
</dbReference>
<evidence type="ECO:0000313" key="1">
    <source>
        <dbReference type="EMBL" id="AMS02645.1"/>
    </source>
</evidence>
<gene>
    <name evidence="1" type="primary">101</name>
    <name evidence="1" type="ORF">SEA_YVONNETASTIC_101</name>
</gene>
<evidence type="ECO:0000313" key="2">
    <source>
        <dbReference type="Proteomes" id="UP000201371"/>
    </source>
</evidence>
<sequence>MSHPDKYGITAEEYEAAAEMLVKIAMGRHPHDTSPAAIGWNPMELQSYGRAAKSRSAAADKLIDAVTASLAMSESQEPCELYRRHALSLYEAGLLKDPEK</sequence>
<name>A0A142K962_9CAUD</name>
<organism evidence="1 2">
    <name type="scientific">Gordonia phage Yvonnetastic</name>
    <dbReference type="NCBI Taxonomy" id="1821566"/>
    <lineage>
        <taxon>Viruses</taxon>
        <taxon>Duplodnaviria</taxon>
        <taxon>Heunggongvirae</taxon>
        <taxon>Uroviricota</taxon>
        <taxon>Caudoviricetes</taxon>
        <taxon>Yvonnevirus</taxon>
        <taxon>Yvonnevirus yvonnetastic</taxon>
        <taxon>Gordonia virus Yvonnetastic</taxon>
    </lineage>
</organism>
<dbReference type="KEGG" id="vg:29125063"/>
<protein>
    <submittedName>
        <fullName evidence="1">Uncharacterized protein</fullName>
    </submittedName>
</protein>
<dbReference type="Proteomes" id="UP000201371">
    <property type="component" value="Segment"/>
</dbReference>
<keyword evidence="2" id="KW-1185">Reference proteome</keyword>
<dbReference type="EMBL" id="KU963248">
    <property type="protein sequence ID" value="AMS02645.1"/>
    <property type="molecule type" value="Genomic_DNA"/>
</dbReference>
<accession>A0A142K962</accession>